<keyword evidence="2" id="KW-1185">Reference proteome</keyword>
<dbReference type="InterPro" id="IPR008586">
    <property type="entry name" value="DUF868_pln"/>
</dbReference>
<reference evidence="1" key="1">
    <citation type="submission" date="2022-04" db="EMBL/GenBank/DDBJ databases">
        <title>Carnegiea gigantea Genome sequencing and assembly v2.</title>
        <authorList>
            <person name="Copetti D."/>
            <person name="Sanderson M.J."/>
            <person name="Burquez A."/>
            <person name="Wojciechowski M.F."/>
        </authorList>
    </citation>
    <scope>NUCLEOTIDE SEQUENCE</scope>
    <source>
        <strain evidence="1">SGP5-SGP5p</strain>
        <tissue evidence="1">Aerial part</tissue>
    </source>
</reference>
<comment type="caution">
    <text evidence="1">The sequence shown here is derived from an EMBL/GenBank/DDBJ whole genome shotgun (WGS) entry which is preliminary data.</text>
</comment>
<dbReference type="EMBL" id="JAKOGI010000118">
    <property type="protein sequence ID" value="KAJ8443432.1"/>
    <property type="molecule type" value="Genomic_DNA"/>
</dbReference>
<evidence type="ECO:0000313" key="2">
    <source>
        <dbReference type="Proteomes" id="UP001153076"/>
    </source>
</evidence>
<proteinExistence type="predicted"/>
<dbReference type="Proteomes" id="UP001153076">
    <property type="component" value="Unassembled WGS sequence"/>
</dbReference>
<dbReference type="Pfam" id="PF05910">
    <property type="entry name" value="DUF868"/>
    <property type="match status" value="1"/>
</dbReference>
<organism evidence="1 2">
    <name type="scientific">Carnegiea gigantea</name>
    <dbReference type="NCBI Taxonomy" id="171969"/>
    <lineage>
        <taxon>Eukaryota</taxon>
        <taxon>Viridiplantae</taxon>
        <taxon>Streptophyta</taxon>
        <taxon>Embryophyta</taxon>
        <taxon>Tracheophyta</taxon>
        <taxon>Spermatophyta</taxon>
        <taxon>Magnoliopsida</taxon>
        <taxon>eudicotyledons</taxon>
        <taxon>Gunneridae</taxon>
        <taxon>Pentapetalae</taxon>
        <taxon>Caryophyllales</taxon>
        <taxon>Cactineae</taxon>
        <taxon>Cactaceae</taxon>
        <taxon>Cactoideae</taxon>
        <taxon>Echinocereeae</taxon>
        <taxon>Carnegiea</taxon>
    </lineage>
</organism>
<sequence length="384" mass="43246">MKDAGGGALKTPTPTLPPPLLKKMTRYYSAPLPTCFRPSSTSSPAAIDYHHAPPSTTTNPNITTCLYDTRLGLFSLTWSRSLLSRSLHLCLSSPTTTTSLHLSLRPFLFWNKQGIKKLALSPSSSIWVFWDLSNARFGPGPEPESGFYIAVLSEGEMILFVGDLEREAYAKTRALRRSKNGGKAQPLVLRREHVVAKNKFYSTRIDLGGKSRLISIELSESCEEDPRLVIRFDQKRVVQVKHLKWKFRGSERIEVDGHPIQLSWDVYNWLFDSKDATQDDGYALFTFRFEKQGNEYQNHAIEIDGIGREKGVVTWSQDSCGLNYERKKMKKRLLMKTRSPSFSSSSLSSASSGCSSVLEWESVEENELKGPTGFYSLALLEKLT</sequence>
<accession>A0A9Q1KIP0</accession>
<evidence type="ECO:0000313" key="1">
    <source>
        <dbReference type="EMBL" id="KAJ8443432.1"/>
    </source>
</evidence>
<dbReference type="PANTHER" id="PTHR31972:SF3">
    <property type="entry name" value="OS09G0416600 PROTEIN"/>
    <property type="match status" value="1"/>
</dbReference>
<dbReference type="PANTHER" id="PTHR31972">
    <property type="entry name" value="EXPRESSED PROTEIN"/>
    <property type="match status" value="1"/>
</dbReference>
<protein>
    <recommendedName>
        <fullName evidence="3">DUF868 domain-containing protein</fullName>
    </recommendedName>
</protein>
<name>A0A9Q1KIP0_9CARY</name>
<dbReference type="AlphaFoldDB" id="A0A9Q1KIP0"/>
<gene>
    <name evidence="1" type="ORF">Cgig2_026219</name>
</gene>
<dbReference type="OrthoDB" id="1894291at2759"/>
<evidence type="ECO:0008006" key="3">
    <source>
        <dbReference type="Google" id="ProtNLM"/>
    </source>
</evidence>